<dbReference type="Gene3D" id="3.90.25.10">
    <property type="entry name" value="UDP-galactose 4-epimerase, domain 1"/>
    <property type="match status" value="1"/>
</dbReference>
<keyword evidence="1" id="KW-0520">NAD</keyword>
<dbReference type="PRINTS" id="PR01713">
    <property type="entry name" value="NUCEPIMERASE"/>
</dbReference>
<proteinExistence type="predicted"/>
<organism evidence="3 4">
    <name type="scientific">Chryseobacterium aquaticum</name>
    <dbReference type="NCBI Taxonomy" id="452084"/>
    <lineage>
        <taxon>Bacteria</taxon>
        <taxon>Pseudomonadati</taxon>
        <taxon>Bacteroidota</taxon>
        <taxon>Flavobacteriia</taxon>
        <taxon>Flavobacteriales</taxon>
        <taxon>Weeksellaceae</taxon>
        <taxon>Chryseobacterium group</taxon>
        <taxon>Chryseobacterium</taxon>
    </lineage>
</organism>
<dbReference type="EMBL" id="LLYZ01000002">
    <property type="protein sequence ID" value="KQK26957.1"/>
    <property type="molecule type" value="Genomic_DNA"/>
</dbReference>
<dbReference type="Proteomes" id="UP000051682">
    <property type="component" value="Unassembled WGS sequence"/>
</dbReference>
<dbReference type="AlphaFoldDB" id="A0A0Q3HWG3"/>
<feature type="domain" description="NAD(P)-binding" evidence="2">
    <location>
        <begin position="4"/>
        <end position="332"/>
    </location>
</feature>
<dbReference type="Gene3D" id="3.40.50.720">
    <property type="entry name" value="NAD(P)-binding Rossmann-like Domain"/>
    <property type="match status" value="1"/>
</dbReference>
<dbReference type="STRING" id="452084.AR438_01705"/>
<gene>
    <name evidence="3" type="ORF">AR438_01705</name>
</gene>
<accession>A0A0Q3HWG3</accession>
<sequence>MTYLVTGGSGFIGSHLVEKLLKEGHSVINIDNFDDFYDYKVKIKNTLDSIEKNIDFNFSNKEQDIKNLISLSKSDSYTLYYNDIRDKDGLEEIFKNHKIDLIVHLAALAGVRPSIERPLEYEEVNVRGAMNLWELCNLFEIKKFICASSSSVYGNNEKIPFSESDNVDQPISPYAATKKCGEILGHVYHSLYDIDMIQLRFFTVYGPRQRPDLAIHKFTKLISENKEIPFYGDGNTARDYTYIDDIIDGISKSIHYLENNSKVYEIINLGESEVITLSEMLTYLERHLDKIATKKTLPMQQGDVQKTNADITKAQSLIGYKPTTNFQNGTKKFVEWFLRK</sequence>
<reference evidence="3 4" key="1">
    <citation type="submission" date="2015-10" db="EMBL/GenBank/DDBJ databases">
        <title>Chryseobacterium aquaticum genome.</title>
        <authorList>
            <person name="Newman J.D."/>
            <person name="Ferguson M.B."/>
            <person name="Miller J.R."/>
        </authorList>
    </citation>
    <scope>NUCLEOTIDE SEQUENCE [LARGE SCALE GENOMIC DNA]</scope>
    <source>
        <strain evidence="3 4">KCTC 12483</strain>
    </source>
</reference>
<dbReference type="OrthoDB" id="8967463at2"/>
<evidence type="ECO:0000256" key="1">
    <source>
        <dbReference type="ARBA" id="ARBA00023027"/>
    </source>
</evidence>
<dbReference type="RefSeq" id="WP_056011137.1">
    <property type="nucleotide sequence ID" value="NZ_LLYZ01000002.1"/>
</dbReference>
<dbReference type="PANTHER" id="PTHR43574">
    <property type="entry name" value="EPIMERASE-RELATED"/>
    <property type="match status" value="1"/>
</dbReference>
<keyword evidence="4" id="KW-1185">Reference proteome</keyword>
<name>A0A0Q3HWG3_9FLAO</name>
<dbReference type="SUPFAM" id="SSF51735">
    <property type="entry name" value="NAD(P)-binding Rossmann-fold domains"/>
    <property type="match status" value="1"/>
</dbReference>
<protein>
    <submittedName>
        <fullName evidence="3">Epimerase</fullName>
    </submittedName>
</protein>
<evidence type="ECO:0000313" key="4">
    <source>
        <dbReference type="Proteomes" id="UP000051682"/>
    </source>
</evidence>
<dbReference type="InterPro" id="IPR016040">
    <property type="entry name" value="NAD(P)-bd_dom"/>
</dbReference>
<evidence type="ECO:0000313" key="3">
    <source>
        <dbReference type="EMBL" id="KQK26957.1"/>
    </source>
</evidence>
<dbReference type="InterPro" id="IPR036291">
    <property type="entry name" value="NAD(P)-bd_dom_sf"/>
</dbReference>
<evidence type="ECO:0000259" key="2">
    <source>
        <dbReference type="Pfam" id="PF16363"/>
    </source>
</evidence>
<comment type="caution">
    <text evidence="3">The sequence shown here is derived from an EMBL/GenBank/DDBJ whole genome shotgun (WGS) entry which is preliminary data.</text>
</comment>
<dbReference type="Pfam" id="PF16363">
    <property type="entry name" value="GDP_Man_Dehyd"/>
    <property type="match status" value="1"/>
</dbReference>